<organism evidence="2 3">
    <name type="scientific">Pristionchus mayeri</name>
    <dbReference type="NCBI Taxonomy" id="1317129"/>
    <lineage>
        <taxon>Eukaryota</taxon>
        <taxon>Metazoa</taxon>
        <taxon>Ecdysozoa</taxon>
        <taxon>Nematoda</taxon>
        <taxon>Chromadorea</taxon>
        <taxon>Rhabditida</taxon>
        <taxon>Rhabditina</taxon>
        <taxon>Diplogasteromorpha</taxon>
        <taxon>Diplogasteroidea</taxon>
        <taxon>Neodiplogasteridae</taxon>
        <taxon>Pristionchus</taxon>
    </lineage>
</organism>
<dbReference type="AlphaFoldDB" id="A0AAN5CI36"/>
<dbReference type="EMBL" id="BTRK01000004">
    <property type="protein sequence ID" value="GMR44812.1"/>
    <property type="molecule type" value="Genomic_DNA"/>
</dbReference>
<keyword evidence="3" id="KW-1185">Reference proteome</keyword>
<evidence type="ECO:0000313" key="3">
    <source>
        <dbReference type="Proteomes" id="UP001328107"/>
    </source>
</evidence>
<protein>
    <recommendedName>
        <fullName evidence="4">G protein-coupled receptor</fullName>
    </recommendedName>
</protein>
<evidence type="ECO:0008006" key="4">
    <source>
        <dbReference type="Google" id="ProtNLM"/>
    </source>
</evidence>
<feature type="transmembrane region" description="Helical" evidence="1">
    <location>
        <begin position="53"/>
        <end position="72"/>
    </location>
</feature>
<comment type="caution">
    <text evidence="2">The sequence shown here is derived from an EMBL/GenBank/DDBJ whole genome shotgun (WGS) entry which is preliminary data.</text>
</comment>
<keyword evidence="1" id="KW-1133">Transmembrane helix</keyword>
<proteinExistence type="predicted"/>
<feature type="non-terminal residue" evidence="2">
    <location>
        <position position="1"/>
    </location>
</feature>
<dbReference type="Proteomes" id="UP001328107">
    <property type="component" value="Unassembled WGS sequence"/>
</dbReference>
<name>A0AAN5CI36_9BILA</name>
<gene>
    <name evidence="2" type="ORF">PMAYCL1PPCAC_15007</name>
</gene>
<evidence type="ECO:0000256" key="1">
    <source>
        <dbReference type="SAM" id="Phobius"/>
    </source>
</evidence>
<evidence type="ECO:0000313" key="2">
    <source>
        <dbReference type="EMBL" id="GMR44812.1"/>
    </source>
</evidence>
<keyword evidence="1" id="KW-0472">Membrane</keyword>
<dbReference type="Pfam" id="PF10320">
    <property type="entry name" value="7TM_GPCR_Srsx"/>
    <property type="match status" value="1"/>
</dbReference>
<sequence>IYINFLHRSLRSTCNILIACCAIFDVLHSAGSLLEFRMLVGIGKLDSYICDSILIHMLIILTFSSYSPYLMITHFTNE</sequence>
<dbReference type="InterPro" id="IPR019424">
    <property type="entry name" value="7TM_GPCR_Srsx"/>
</dbReference>
<accession>A0AAN5CI36</accession>
<feature type="transmembrane region" description="Helical" evidence="1">
    <location>
        <begin position="12"/>
        <end position="33"/>
    </location>
</feature>
<reference evidence="3" key="1">
    <citation type="submission" date="2022-10" db="EMBL/GenBank/DDBJ databases">
        <title>Genome assembly of Pristionchus species.</title>
        <authorList>
            <person name="Yoshida K."/>
            <person name="Sommer R.J."/>
        </authorList>
    </citation>
    <scope>NUCLEOTIDE SEQUENCE [LARGE SCALE GENOMIC DNA]</scope>
    <source>
        <strain evidence="3">RS5460</strain>
    </source>
</reference>
<keyword evidence="1" id="KW-0812">Transmembrane</keyword>